<reference evidence="2 3" key="1">
    <citation type="journal article" date="2011" name="Stand. Genomic Sci.">
        <title>Complete genome sequence of the hyperthermophilic chemolithoautotroph Pyrolobus fumarii type strain (1A).</title>
        <authorList>
            <person name="Anderson I."/>
            <person name="Goker M."/>
            <person name="Nolan M."/>
            <person name="Lucas S."/>
            <person name="Hammon N."/>
            <person name="Deshpande S."/>
            <person name="Cheng J.F."/>
            <person name="Tapia R."/>
            <person name="Han C."/>
            <person name="Goodwin L."/>
            <person name="Pitluck S."/>
            <person name="Huntemann M."/>
            <person name="Liolios K."/>
            <person name="Ivanova N."/>
            <person name="Pagani I."/>
            <person name="Mavromatis K."/>
            <person name="Ovchinikova G."/>
            <person name="Pati A."/>
            <person name="Chen A."/>
            <person name="Palaniappan K."/>
            <person name="Land M."/>
            <person name="Hauser L."/>
            <person name="Brambilla E.M."/>
            <person name="Huber H."/>
            <person name="Yasawong M."/>
            <person name="Rohde M."/>
            <person name="Spring S."/>
            <person name="Abt B."/>
            <person name="Sikorski J."/>
            <person name="Wirth R."/>
            <person name="Detter J.C."/>
            <person name="Woyke T."/>
            <person name="Bristow J."/>
            <person name="Eisen J.A."/>
            <person name="Markowitz V."/>
            <person name="Hugenholtz P."/>
            <person name="Kyrpides N.C."/>
            <person name="Klenk H.P."/>
            <person name="Lapidus A."/>
        </authorList>
    </citation>
    <scope>NUCLEOTIDE SEQUENCE [LARGE SCALE GENOMIC DNA]</scope>
    <source>
        <strain evidence="3">DSM 11204 / 1A</strain>
    </source>
</reference>
<dbReference type="InParanoid" id="G0ECS9"/>
<dbReference type="GO" id="GO:0003824">
    <property type="term" value="F:catalytic activity"/>
    <property type="evidence" value="ECO:0007669"/>
    <property type="project" value="InterPro"/>
</dbReference>
<keyword evidence="3" id="KW-1185">Reference proteome</keyword>
<dbReference type="InterPro" id="IPR007197">
    <property type="entry name" value="rSAM"/>
</dbReference>
<dbReference type="GO" id="GO:0051536">
    <property type="term" value="F:iron-sulfur cluster binding"/>
    <property type="evidence" value="ECO:0007669"/>
    <property type="project" value="InterPro"/>
</dbReference>
<feature type="domain" description="Radical SAM core" evidence="1">
    <location>
        <begin position="227"/>
        <end position="480"/>
    </location>
</feature>
<accession>G0ECS9</accession>
<dbReference type="RefSeq" id="WP_014027326.1">
    <property type="nucleotide sequence ID" value="NC_015931.1"/>
</dbReference>
<dbReference type="SMART" id="SM00729">
    <property type="entry name" value="Elp3"/>
    <property type="match status" value="1"/>
</dbReference>
<evidence type="ECO:0000313" key="3">
    <source>
        <dbReference type="Proteomes" id="UP000001037"/>
    </source>
</evidence>
<dbReference type="CDD" id="cd01335">
    <property type="entry name" value="Radical_SAM"/>
    <property type="match status" value="1"/>
</dbReference>
<dbReference type="GeneID" id="11138131"/>
<evidence type="ECO:0000313" key="2">
    <source>
        <dbReference type="EMBL" id="AEM39649.1"/>
    </source>
</evidence>
<sequence>MQKLVFHRKLEPRKLLDLDFVITVDRCMMSNYHGREFLGFLSTAPPVLLPEKLWIWLACPRMKVDEYGRPWQAPYGLRKIEAALQEAGFKAAIIDPDYIWPYLRRAKALLIGHHDFFGLGHPSTEWWWLTGREPANRRSFIEFISQPEIWEAHRRGLKIVVGGPAAWQWSVEPGALEKWPVDVIVEGEADEVIVKIAEAILEGGELPRRIEVSPRDSPSLEKIPAIKAPSVNGLVEIMRGCPRGCQFCSVTARPLRHIPLPRILEEVRVNLEAGVRQIILHSEDVPLYGAYGVIPNPEKLTRLHKEVLKVKQEYEERVGEGIGFSWSHSSLSSILVMEERFRLFSKLSEMVVDGDTVKFIAFQTGIETGSPRLAKRIMPGKSAPYPPEKWPEVVEEAFRILADNNGFPAATIILGIPGETTDDLVATAELIERLKPYPSLIVPLFFVPLGRLKNHDWFRREDVTDYHLEVMRLAYHHTIRWAWWVAGKYVSNPAVALPLKLFMALTRVAVAILEKRLGLTHHELLHHTARHNAAVAA</sequence>
<dbReference type="InterPro" id="IPR023404">
    <property type="entry name" value="rSAM_horseshoe"/>
</dbReference>
<dbReference type="SFLD" id="SFLDG01082">
    <property type="entry name" value="B12-binding_domain_containing"/>
    <property type="match status" value="1"/>
</dbReference>
<protein>
    <submittedName>
        <fullName evidence="2">Radical SAM domain protein</fullName>
    </submittedName>
</protein>
<dbReference type="PROSITE" id="PS51918">
    <property type="entry name" value="RADICAL_SAM"/>
    <property type="match status" value="1"/>
</dbReference>
<name>G0ECS9_PYRF1</name>
<dbReference type="Pfam" id="PF04055">
    <property type="entry name" value="Radical_SAM"/>
    <property type="match status" value="1"/>
</dbReference>
<dbReference type="Gene3D" id="3.80.30.20">
    <property type="entry name" value="tm_1862 like domain"/>
    <property type="match status" value="1"/>
</dbReference>
<dbReference type="EMBL" id="CP002838">
    <property type="protein sequence ID" value="AEM39649.1"/>
    <property type="molecule type" value="Genomic_DNA"/>
</dbReference>
<organism evidence="2 3">
    <name type="scientific">Pyrolobus fumarii (strain DSM 11204 / 1A)</name>
    <dbReference type="NCBI Taxonomy" id="694429"/>
    <lineage>
        <taxon>Archaea</taxon>
        <taxon>Thermoproteota</taxon>
        <taxon>Thermoprotei</taxon>
        <taxon>Desulfurococcales</taxon>
        <taxon>Pyrodictiaceae</taxon>
        <taxon>Pyrolobus</taxon>
    </lineage>
</organism>
<dbReference type="InterPro" id="IPR058240">
    <property type="entry name" value="rSAM_sf"/>
</dbReference>
<dbReference type="KEGG" id="pfm:Pyrfu_1795"/>
<dbReference type="PANTHER" id="PTHR42731">
    <property type="entry name" value="SLL1084 PROTEIN"/>
    <property type="match status" value="1"/>
</dbReference>
<dbReference type="PANTHER" id="PTHR42731:SF4">
    <property type="entry name" value="RADICAL SAM DOMAIN PROTEIN"/>
    <property type="match status" value="1"/>
</dbReference>
<dbReference type="InterPro" id="IPR006638">
    <property type="entry name" value="Elp3/MiaA/NifB-like_rSAM"/>
</dbReference>
<dbReference type="eggNOG" id="arCOG01357">
    <property type="taxonomic scope" value="Archaea"/>
</dbReference>
<gene>
    <name evidence="2" type="ordered locus">Pyrfu_1795</name>
</gene>
<dbReference type="AlphaFoldDB" id="G0ECS9"/>
<dbReference type="SFLD" id="SFLDS00029">
    <property type="entry name" value="Radical_SAM"/>
    <property type="match status" value="1"/>
</dbReference>
<dbReference type="HOGENOM" id="CLU_032214_0_0_2"/>
<dbReference type="SUPFAM" id="SSF102114">
    <property type="entry name" value="Radical SAM enzymes"/>
    <property type="match status" value="1"/>
</dbReference>
<dbReference type="OrthoDB" id="358785at2157"/>
<proteinExistence type="predicted"/>
<dbReference type="STRING" id="694429.Pyrfu_1795"/>
<dbReference type="Proteomes" id="UP000001037">
    <property type="component" value="Chromosome"/>
</dbReference>
<evidence type="ECO:0000259" key="1">
    <source>
        <dbReference type="PROSITE" id="PS51918"/>
    </source>
</evidence>